<evidence type="ECO:0000313" key="5">
    <source>
        <dbReference type="EMBL" id="KAJ8553741.1"/>
    </source>
</evidence>
<dbReference type="InterPro" id="IPR027417">
    <property type="entry name" value="P-loop_NTPase"/>
</dbReference>
<dbReference type="SUPFAM" id="SSF52540">
    <property type="entry name" value="P-loop containing nucleoside triphosphate hydrolases"/>
    <property type="match status" value="1"/>
</dbReference>
<evidence type="ECO:0000259" key="4">
    <source>
        <dbReference type="Pfam" id="PF00685"/>
    </source>
</evidence>
<dbReference type="Gene3D" id="3.40.50.300">
    <property type="entry name" value="P-loop containing nucleotide triphosphate hydrolases"/>
    <property type="match status" value="1"/>
</dbReference>
<organism evidence="5 6">
    <name type="scientific">Anisodus acutangulus</name>
    <dbReference type="NCBI Taxonomy" id="402998"/>
    <lineage>
        <taxon>Eukaryota</taxon>
        <taxon>Viridiplantae</taxon>
        <taxon>Streptophyta</taxon>
        <taxon>Embryophyta</taxon>
        <taxon>Tracheophyta</taxon>
        <taxon>Spermatophyta</taxon>
        <taxon>Magnoliopsida</taxon>
        <taxon>eudicotyledons</taxon>
        <taxon>Gunneridae</taxon>
        <taxon>Pentapetalae</taxon>
        <taxon>asterids</taxon>
        <taxon>lamiids</taxon>
        <taxon>Solanales</taxon>
        <taxon>Solanaceae</taxon>
        <taxon>Solanoideae</taxon>
        <taxon>Hyoscyameae</taxon>
        <taxon>Anisodus</taxon>
    </lineage>
</organism>
<proteinExistence type="inferred from homology"/>
<evidence type="ECO:0000256" key="2">
    <source>
        <dbReference type="ARBA" id="ARBA00022679"/>
    </source>
</evidence>
<dbReference type="EC" id="2.8.2.-" evidence="3"/>
<gene>
    <name evidence="5" type="ORF">K7X08_024419</name>
</gene>
<evidence type="ECO:0000313" key="6">
    <source>
        <dbReference type="Proteomes" id="UP001152561"/>
    </source>
</evidence>
<comment type="caution">
    <text evidence="5">The sequence shown here is derived from an EMBL/GenBank/DDBJ whole genome shotgun (WGS) entry which is preliminary data.</text>
</comment>
<name>A0A9Q1M8C0_9SOLA</name>
<dbReference type="OrthoDB" id="205623at2759"/>
<accession>A0A9Q1M8C0</accession>
<feature type="domain" description="Sulfotransferase" evidence="4">
    <location>
        <begin position="105"/>
        <end position="356"/>
    </location>
</feature>
<keyword evidence="2 3" id="KW-0808">Transferase</keyword>
<evidence type="ECO:0000256" key="1">
    <source>
        <dbReference type="ARBA" id="ARBA00005771"/>
    </source>
</evidence>
<dbReference type="Proteomes" id="UP001152561">
    <property type="component" value="Unassembled WGS sequence"/>
</dbReference>
<comment type="similarity">
    <text evidence="1 3">Belongs to the sulfotransferase 1 family.</text>
</comment>
<dbReference type="EMBL" id="JAJAGQ010000009">
    <property type="protein sequence ID" value="KAJ8553741.1"/>
    <property type="molecule type" value="Genomic_DNA"/>
</dbReference>
<dbReference type="PANTHER" id="PTHR11783">
    <property type="entry name" value="SULFOTRANSFERASE SULT"/>
    <property type="match status" value="1"/>
</dbReference>
<dbReference type="AlphaFoldDB" id="A0A9Q1M8C0"/>
<protein>
    <recommendedName>
        <fullName evidence="3">Sulfotransferase</fullName>
        <ecNumber evidence="3">2.8.2.-</ecNumber>
    </recommendedName>
</protein>
<evidence type="ECO:0000256" key="3">
    <source>
        <dbReference type="RuleBase" id="RU361155"/>
    </source>
</evidence>
<dbReference type="Pfam" id="PF00685">
    <property type="entry name" value="Sulfotransfer_1"/>
    <property type="match status" value="1"/>
</dbReference>
<sequence>MPGPGQAQLVDVFFFKSKCFYSLCSINSMASFVSTQNSFLLTNGATKVQSLKNHQESPDIILSELPKERGWLSDQHVHQYNGFWYPTGILQGLIALQQHHYKPQPNDVLLASYPKSGTTWLKALLFAITNRTQYNFNTHPLLSSNPHELVPQLEAYAFKHPTNPTPNTSLMHSHLAFNSLPESKCKIVYVFRDPKDVLASCWHFVQKLRSKELPSISLPEAFDQFTKGCSPFGPFWDHVMGYYKASLEFPKTVLFLKYEDLKKNPIFNAKRLAEFLGQPFSLEEESEGIVDRITELCSFEKLSNLEVNKDGTHTGFFIPTIANNTFFRQGKVGDSKNHLSGEMIEVLDEITKQKLGSDLITTSLTLQDNGKGIESDQNHSN</sequence>
<reference evidence="6" key="1">
    <citation type="journal article" date="2023" name="Proc. Natl. Acad. Sci. U.S.A.">
        <title>Genomic and structural basis for evolution of tropane alkaloid biosynthesis.</title>
        <authorList>
            <person name="Wanga Y.-J."/>
            <person name="Taina T."/>
            <person name="Yua J.-Y."/>
            <person name="Lia J."/>
            <person name="Xua B."/>
            <person name="Chenc J."/>
            <person name="D'Auriad J.C."/>
            <person name="Huanga J.-P."/>
            <person name="Huanga S.-X."/>
        </authorList>
    </citation>
    <scope>NUCLEOTIDE SEQUENCE [LARGE SCALE GENOMIC DNA]</scope>
    <source>
        <strain evidence="6">cv. KIB-2019</strain>
    </source>
</reference>
<dbReference type="InterPro" id="IPR000863">
    <property type="entry name" value="Sulfotransferase_dom"/>
</dbReference>
<dbReference type="GO" id="GO:0008146">
    <property type="term" value="F:sulfotransferase activity"/>
    <property type="evidence" value="ECO:0007669"/>
    <property type="project" value="InterPro"/>
</dbReference>
<keyword evidence="6" id="KW-1185">Reference proteome</keyword>